<evidence type="ECO:0000256" key="5">
    <source>
        <dbReference type="SAM" id="Phobius"/>
    </source>
</evidence>
<evidence type="ECO:0000256" key="3">
    <source>
        <dbReference type="ARBA" id="ARBA00022989"/>
    </source>
</evidence>
<comment type="subcellular location">
    <subcellularLocation>
        <location evidence="1">Membrane</location>
        <topology evidence="1">Multi-pass membrane protein</topology>
    </subcellularLocation>
</comment>
<evidence type="ECO:0000256" key="1">
    <source>
        <dbReference type="ARBA" id="ARBA00004141"/>
    </source>
</evidence>
<dbReference type="OrthoDB" id="4521223at2759"/>
<keyword evidence="2 5" id="KW-0812">Transmembrane</keyword>
<dbReference type="JaponicusDB" id="SJAG_02957"/>
<reference evidence="6 7" key="1">
    <citation type="journal article" date="2011" name="Science">
        <title>Comparative functional genomics of the fission yeasts.</title>
        <authorList>
            <person name="Rhind N."/>
            <person name="Chen Z."/>
            <person name="Yassour M."/>
            <person name="Thompson D.A."/>
            <person name="Haas B.J."/>
            <person name="Habib N."/>
            <person name="Wapinski I."/>
            <person name="Roy S."/>
            <person name="Lin M.F."/>
            <person name="Heiman D.I."/>
            <person name="Young S.K."/>
            <person name="Furuya K."/>
            <person name="Guo Y."/>
            <person name="Pidoux A."/>
            <person name="Chen H.M."/>
            <person name="Robbertse B."/>
            <person name="Goldberg J.M."/>
            <person name="Aoki K."/>
            <person name="Bayne E.H."/>
            <person name="Berlin A.M."/>
            <person name="Desjardins C.A."/>
            <person name="Dobbs E."/>
            <person name="Dukaj L."/>
            <person name="Fan L."/>
            <person name="FitzGerald M.G."/>
            <person name="French C."/>
            <person name="Gujja S."/>
            <person name="Hansen K."/>
            <person name="Keifenheim D."/>
            <person name="Levin J.Z."/>
            <person name="Mosher R.A."/>
            <person name="Mueller C.A."/>
            <person name="Pfiffner J."/>
            <person name="Priest M."/>
            <person name="Russ C."/>
            <person name="Smialowska A."/>
            <person name="Swoboda P."/>
            <person name="Sykes S.M."/>
            <person name="Vaughn M."/>
            <person name="Vengrova S."/>
            <person name="Yoder R."/>
            <person name="Zeng Q."/>
            <person name="Allshire R."/>
            <person name="Baulcombe D."/>
            <person name="Birren B.W."/>
            <person name="Brown W."/>
            <person name="Ekwall K."/>
            <person name="Kellis M."/>
            <person name="Leatherwood J."/>
            <person name="Levin H."/>
            <person name="Margalit H."/>
            <person name="Martienssen R."/>
            <person name="Nieduszynski C.A."/>
            <person name="Spatafora J.W."/>
            <person name="Friedman N."/>
            <person name="Dalgaard J.Z."/>
            <person name="Baumann P."/>
            <person name="Niki H."/>
            <person name="Regev A."/>
            <person name="Nusbaum C."/>
        </authorList>
    </citation>
    <scope>NUCLEOTIDE SEQUENCE [LARGE SCALE GENOMIC DNA]</scope>
    <source>
        <strain evidence="7">yFS275 / FY16936</strain>
    </source>
</reference>
<feature type="transmembrane region" description="Helical" evidence="5">
    <location>
        <begin position="246"/>
        <end position="269"/>
    </location>
</feature>
<proteinExistence type="predicted"/>
<protein>
    <recommendedName>
        <fullName evidence="8">RTA1 like protein</fullName>
    </recommendedName>
</protein>
<keyword evidence="7" id="KW-1185">Reference proteome</keyword>
<dbReference type="Pfam" id="PF04479">
    <property type="entry name" value="RTA1"/>
    <property type="match status" value="1"/>
</dbReference>
<dbReference type="VEuPathDB" id="FungiDB:SJAG_02957"/>
<name>B6K2Y2_SCHJY</name>
<dbReference type="STRING" id="402676.B6K2Y2"/>
<organism evidence="6 7">
    <name type="scientific">Schizosaccharomyces japonicus (strain yFS275 / FY16936)</name>
    <name type="common">Fission yeast</name>
    <dbReference type="NCBI Taxonomy" id="402676"/>
    <lineage>
        <taxon>Eukaryota</taxon>
        <taxon>Fungi</taxon>
        <taxon>Dikarya</taxon>
        <taxon>Ascomycota</taxon>
        <taxon>Taphrinomycotina</taxon>
        <taxon>Schizosaccharomycetes</taxon>
        <taxon>Schizosaccharomycetales</taxon>
        <taxon>Schizosaccharomycetaceae</taxon>
        <taxon>Schizosaccharomyces</taxon>
    </lineage>
</organism>
<dbReference type="PANTHER" id="PTHR31465">
    <property type="entry name" value="PROTEIN RTA1-RELATED"/>
    <property type="match status" value="1"/>
</dbReference>
<dbReference type="GeneID" id="7051733"/>
<dbReference type="InterPro" id="IPR007568">
    <property type="entry name" value="RTA1"/>
</dbReference>
<dbReference type="GO" id="GO:0005886">
    <property type="term" value="C:plasma membrane"/>
    <property type="evidence" value="ECO:0000318"/>
    <property type="project" value="GO_Central"/>
</dbReference>
<dbReference type="Proteomes" id="UP000001744">
    <property type="component" value="Unassembled WGS sequence"/>
</dbReference>
<accession>B6K2Y2</accession>
<sequence length="298" mass="33385">MQLLDVYGYTPTKWLNIVATICFAACSQVNIFQVFKYRSGIPLLSFVASLGEAIGWVARQYSAKHITSTAITSYSIQYVTIMAFPVFYTAQMYITLKHLIIQYGPEYAFLRPRLYGLVFIICDIISMFIQFAGGGMAGGANGDAHKESVGSNIMLFGICYQLVMVLAFTASGVDFWYRYSHNKPYRSAGGRDMENLKMGLSESKRRALSAHCLWIATVLVIIRSIYRVIELAQGWSGKLIKTEAYLGIFDFVPMFLTSVMLIPSVWTIVRGDEAVYRVNDPGNAKLTDVSTEKLTNYS</sequence>
<keyword evidence="4 5" id="KW-0472">Membrane</keyword>
<feature type="transmembrane region" description="Helical" evidence="5">
    <location>
        <begin position="114"/>
        <end position="133"/>
    </location>
</feature>
<evidence type="ECO:0000256" key="4">
    <source>
        <dbReference type="ARBA" id="ARBA00023136"/>
    </source>
</evidence>
<feature type="transmembrane region" description="Helical" evidence="5">
    <location>
        <begin position="74"/>
        <end position="94"/>
    </location>
</feature>
<dbReference type="PANTHER" id="PTHR31465:SF9">
    <property type="entry name" value="SPHINGOID LONG-CHAIN BASE TRANSPORTER RSB1"/>
    <property type="match status" value="1"/>
</dbReference>
<dbReference type="EMBL" id="KE651167">
    <property type="protein sequence ID" value="EEB07839.1"/>
    <property type="molecule type" value="Genomic_DNA"/>
</dbReference>
<evidence type="ECO:0000313" key="7">
    <source>
        <dbReference type="Proteomes" id="UP000001744"/>
    </source>
</evidence>
<gene>
    <name evidence="6" type="ORF">SJAG_02957</name>
</gene>
<feature type="transmembrane region" description="Helical" evidence="5">
    <location>
        <begin position="43"/>
        <end position="62"/>
    </location>
</feature>
<evidence type="ECO:0000256" key="2">
    <source>
        <dbReference type="ARBA" id="ARBA00022692"/>
    </source>
</evidence>
<keyword evidence="3 5" id="KW-1133">Transmembrane helix</keyword>
<feature type="transmembrane region" description="Helical" evidence="5">
    <location>
        <begin position="14"/>
        <end position="31"/>
    </location>
</feature>
<dbReference type="GO" id="GO:0000324">
    <property type="term" value="C:fungal-type vacuole"/>
    <property type="evidence" value="ECO:0000318"/>
    <property type="project" value="GO_Central"/>
</dbReference>
<dbReference type="OMA" id="YAINFAH"/>
<feature type="transmembrane region" description="Helical" evidence="5">
    <location>
        <begin position="153"/>
        <end position="177"/>
    </location>
</feature>
<dbReference type="RefSeq" id="XP_002174132.1">
    <property type="nucleotide sequence ID" value="XM_002174096.2"/>
</dbReference>
<dbReference type="HOGENOM" id="CLU_033465_6_0_1"/>
<evidence type="ECO:0000313" key="6">
    <source>
        <dbReference type="EMBL" id="EEB07839.1"/>
    </source>
</evidence>
<dbReference type="AlphaFoldDB" id="B6K2Y2"/>
<feature type="transmembrane region" description="Helical" evidence="5">
    <location>
        <begin position="207"/>
        <end position="226"/>
    </location>
</feature>
<evidence type="ECO:0008006" key="8">
    <source>
        <dbReference type="Google" id="ProtNLM"/>
    </source>
</evidence>